<evidence type="ECO:0000313" key="1">
    <source>
        <dbReference type="EMBL" id="QNM08034.1"/>
    </source>
</evidence>
<dbReference type="EMBL" id="CP060635">
    <property type="protein sequence ID" value="QNM08034.1"/>
    <property type="molecule type" value="Genomic_DNA"/>
</dbReference>
<sequence>MGTNYQEDRYVRCPFYKRENRLEIKCEGLCGRYTNNIFAGKRKKDAFKEDFCTGYYWNCPLYRALEEDT</sequence>
<reference evidence="1 2" key="1">
    <citation type="submission" date="2020-08" db="EMBL/GenBank/DDBJ databases">
        <authorList>
            <person name="Liu C."/>
            <person name="Sun Q."/>
        </authorList>
    </citation>
    <scope>NUCLEOTIDE SEQUENCE [LARGE SCALE GENOMIC DNA]</scope>
    <source>
        <strain evidence="1 2">NSJ-29</strain>
    </source>
</reference>
<evidence type="ECO:0000313" key="2">
    <source>
        <dbReference type="Proteomes" id="UP000515860"/>
    </source>
</evidence>
<accession>A0A7G9GB52</accession>
<dbReference type="Proteomes" id="UP000515860">
    <property type="component" value="Chromosome"/>
</dbReference>
<organism evidence="1 2">
    <name type="scientific">Wansuia hejianensis</name>
    <dbReference type="NCBI Taxonomy" id="2763667"/>
    <lineage>
        <taxon>Bacteria</taxon>
        <taxon>Bacillati</taxon>
        <taxon>Bacillota</taxon>
        <taxon>Clostridia</taxon>
        <taxon>Lachnospirales</taxon>
        <taxon>Lachnospiraceae</taxon>
        <taxon>Wansuia</taxon>
    </lineage>
</organism>
<proteinExistence type="predicted"/>
<name>A0A7G9GB52_9FIRM</name>
<dbReference type="RefSeq" id="WP_118647227.1">
    <property type="nucleotide sequence ID" value="NZ_CP060635.1"/>
</dbReference>
<dbReference type="AlphaFoldDB" id="A0A7G9GB52"/>
<keyword evidence="2" id="KW-1185">Reference proteome</keyword>
<protein>
    <submittedName>
        <fullName evidence="1">Uncharacterized protein</fullName>
    </submittedName>
</protein>
<gene>
    <name evidence="1" type="ORF">H9Q79_14235</name>
</gene>
<dbReference type="KEGG" id="whj:H9Q79_14235"/>